<dbReference type="PANTHER" id="PTHR43570:SF20">
    <property type="entry name" value="ALDEHYDE DEHYDROGENASE ALDX-RELATED"/>
    <property type="match status" value="1"/>
</dbReference>
<dbReference type="Gene3D" id="3.40.309.10">
    <property type="entry name" value="Aldehyde Dehydrogenase, Chain A, domain 2"/>
    <property type="match status" value="1"/>
</dbReference>
<dbReference type="InterPro" id="IPR012394">
    <property type="entry name" value="Aldehyde_DH_NAD(P)"/>
</dbReference>
<dbReference type="InterPro" id="IPR029510">
    <property type="entry name" value="Ald_DH_CS_GLU"/>
</dbReference>
<evidence type="ECO:0000256" key="4">
    <source>
        <dbReference type="PIRNR" id="PIRNR036492"/>
    </source>
</evidence>
<dbReference type="Gene3D" id="3.40.605.10">
    <property type="entry name" value="Aldehyde Dehydrogenase, Chain A, domain 1"/>
    <property type="match status" value="1"/>
</dbReference>
<dbReference type="Proteomes" id="UP000242815">
    <property type="component" value="Unassembled WGS sequence"/>
</dbReference>
<dbReference type="EMBL" id="FOYD01000001">
    <property type="protein sequence ID" value="SFQ63468.1"/>
    <property type="molecule type" value="Genomic_DNA"/>
</dbReference>
<proteinExistence type="inferred from homology"/>
<dbReference type="PIRSF" id="PIRSF036492">
    <property type="entry name" value="ALDH"/>
    <property type="match status" value="1"/>
</dbReference>
<evidence type="ECO:0000313" key="9">
    <source>
        <dbReference type="EMBL" id="SFQ63468.1"/>
    </source>
</evidence>
<dbReference type="InterPro" id="IPR016162">
    <property type="entry name" value="Ald_DH_N"/>
</dbReference>
<evidence type="ECO:0000256" key="5">
    <source>
        <dbReference type="PIRSR" id="PIRSR036492-1"/>
    </source>
</evidence>
<dbReference type="AlphaFoldDB" id="A0A1I6A496"/>
<dbReference type="Pfam" id="PF00171">
    <property type="entry name" value="Aldedh"/>
    <property type="match status" value="1"/>
</dbReference>
<dbReference type="STRING" id="1002526.SAMN05216578_101562"/>
<dbReference type="RefSeq" id="WP_090536722.1">
    <property type="nucleotide sequence ID" value="NZ_FOYD01000001.1"/>
</dbReference>
<dbReference type="OrthoDB" id="9812625at2"/>
<evidence type="ECO:0000256" key="1">
    <source>
        <dbReference type="ARBA" id="ARBA00009986"/>
    </source>
</evidence>
<protein>
    <recommendedName>
        <fullName evidence="4">Aldehyde dehydrogenase</fullName>
    </recommendedName>
</protein>
<evidence type="ECO:0000256" key="6">
    <source>
        <dbReference type="PROSITE-ProRule" id="PRU10007"/>
    </source>
</evidence>
<name>A0A1I6A496_9GAMM</name>
<dbReference type="InterPro" id="IPR015590">
    <property type="entry name" value="Aldehyde_DH_dom"/>
</dbReference>
<evidence type="ECO:0000313" key="10">
    <source>
        <dbReference type="Proteomes" id="UP000242815"/>
    </source>
</evidence>
<keyword evidence="3" id="KW-0520">NAD</keyword>
<evidence type="ECO:0000256" key="2">
    <source>
        <dbReference type="ARBA" id="ARBA00023002"/>
    </source>
</evidence>
<dbReference type="PROSITE" id="PS00687">
    <property type="entry name" value="ALDEHYDE_DEHYDR_GLU"/>
    <property type="match status" value="1"/>
</dbReference>
<dbReference type="PANTHER" id="PTHR43570">
    <property type="entry name" value="ALDEHYDE DEHYDROGENASE"/>
    <property type="match status" value="1"/>
</dbReference>
<organism evidence="9 10">
    <name type="scientific">Halopseudomonas formosensis</name>
    <dbReference type="NCBI Taxonomy" id="1002526"/>
    <lineage>
        <taxon>Bacteria</taxon>
        <taxon>Pseudomonadati</taxon>
        <taxon>Pseudomonadota</taxon>
        <taxon>Gammaproteobacteria</taxon>
        <taxon>Pseudomonadales</taxon>
        <taxon>Pseudomonadaceae</taxon>
        <taxon>Halopseudomonas</taxon>
    </lineage>
</organism>
<dbReference type="CDD" id="cd07133">
    <property type="entry name" value="ALDH_CALDH_CalB"/>
    <property type="match status" value="1"/>
</dbReference>
<feature type="active site" evidence="5 6">
    <location>
        <position position="220"/>
    </location>
</feature>
<dbReference type="GO" id="GO:0005737">
    <property type="term" value="C:cytoplasm"/>
    <property type="evidence" value="ECO:0007669"/>
    <property type="project" value="TreeGrafter"/>
</dbReference>
<feature type="domain" description="Aldehyde dehydrogenase" evidence="8">
    <location>
        <begin position="16"/>
        <end position="444"/>
    </location>
</feature>
<evidence type="ECO:0000256" key="7">
    <source>
        <dbReference type="RuleBase" id="RU003345"/>
    </source>
</evidence>
<comment type="similarity">
    <text evidence="1 4 7">Belongs to the aldehyde dehydrogenase family.</text>
</comment>
<feature type="active site" evidence="5">
    <location>
        <position position="254"/>
    </location>
</feature>
<reference evidence="9 10" key="1">
    <citation type="submission" date="2016-10" db="EMBL/GenBank/DDBJ databases">
        <authorList>
            <person name="de Groot N.N."/>
        </authorList>
    </citation>
    <scope>NUCLEOTIDE SEQUENCE [LARGE SCALE GENOMIC DNA]</scope>
    <source>
        <strain evidence="9 10">JCM 18415</strain>
    </source>
</reference>
<sequence>MRAHLQSIDELTPLLAAQRRAFDGHGPVSADERRARLQRVIDLLVDHHQPLAEAMDADFGGRHPGFGLLNDVQGSLGSLKHARDHLEGWMARDPRPVFAPYDQMGAQGWVQYQPKGTVGIMGTWNAPLFTLFSPLACAFAAGNRAVLKPSEIVPHTAALLAELIDQRFDPLELAIITGGVEVGQAFASQPFNHLVFTGSTEVGRDIMRRAAENLVPVTLELGGKSPVIIGQSADISEAARRLAVAKGTNGGQICISPDRVFVPVTRREEFVREFARAYSALYPSVSDNPDLVSVVNERHLRRIDGYLDEVRDMGVEVVQCPDVPFDAAQRKRPLSLVINPPLTSRIMREEIFGPALVVLSYSNLEHVVDEINQGERPLALYYFGADQAEQDYVLGHTLSGGVSINDALMHAALANAPFGGVGASGMGRYHGREGFIEFSHLRTVYQAPATDPRGEWGMLPPYHEGFASVIQSQISR</sequence>
<evidence type="ECO:0000259" key="8">
    <source>
        <dbReference type="Pfam" id="PF00171"/>
    </source>
</evidence>
<evidence type="ECO:0000256" key="3">
    <source>
        <dbReference type="ARBA" id="ARBA00023027"/>
    </source>
</evidence>
<dbReference type="InterPro" id="IPR016161">
    <property type="entry name" value="Ald_DH/histidinol_DH"/>
</dbReference>
<dbReference type="InterPro" id="IPR016163">
    <property type="entry name" value="Ald_DH_C"/>
</dbReference>
<dbReference type="SUPFAM" id="SSF53720">
    <property type="entry name" value="ALDH-like"/>
    <property type="match status" value="1"/>
</dbReference>
<gene>
    <name evidence="9" type="ORF">SAMN05216578_101562</name>
</gene>
<accession>A0A1I6A496</accession>
<dbReference type="GO" id="GO:0006081">
    <property type="term" value="P:aldehyde metabolic process"/>
    <property type="evidence" value="ECO:0007669"/>
    <property type="project" value="InterPro"/>
</dbReference>
<dbReference type="GO" id="GO:0004029">
    <property type="term" value="F:aldehyde dehydrogenase (NAD+) activity"/>
    <property type="evidence" value="ECO:0007669"/>
    <property type="project" value="TreeGrafter"/>
</dbReference>
<keyword evidence="2 4" id="KW-0560">Oxidoreductase</keyword>